<organism evidence="2 3">
    <name type="scientific">Pyrococcus furiosus (strain ATCC 43587 / DSM 3638 / JCM 8422 / Vc1)</name>
    <dbReference type="NCBI Taxonomy" id="186497"/>
    <lineage>
        <taxon>Archaea</taxon>
        <taxon>Methanobacteriati</taxon>
        <taxon>Methanobacteriota</taxon>
        <taxon>Thermococci</taxon>
        <taxon>Thermococcales</taxon>
        <taxon>Thermococcaceae</taxon>
        <taxon>Pyrococcus</taxon>
    </lineage>
</organism>
<sequence length="133" mass="14928">MIETITIRTSKEVEIIDITEKVQEIVRKSGIDNGIAVVYTRHTTTGIIVNENEPRLLNDIENILSKLIPKGAGYRHDSIDNNAHSHLRAIILGPSVTIPIVNGQLMLGTWQSILFVELDGPRRREVYVKVCKC</sequence>
<dbReference type="PROSITE" id="PS01314">
    <property type="entry name" value="UPF0047"/>
    <property type="match status" value="1"/>
</dbReference>
<dbReference type="NCBIfam" id="TIGR00149">
    <property type="entry name" value="TIGR00149_YjbQ"/>
    <property type="match status" value="1"/>
</dbReference>
<name>A0A5C0XPA7_PYRFU</name>
<dbReference type="SUPFAM" id="SSF111038">
    <property type="entry name" value="YjbQ-like"/>
    <property type="match status" value="1"/>
</dbReference>
<dbReference type="PANTHER" id="PTHR30615">
    <property type="entry name" value="UNCHARACTERIZED PROTEIN YJBQ-RELATED"/>
    <property type="match status" value="1"/>
</dbReference>
<dbReference type="OrthoDB" id="6663at2157"/>
<evidence type="ECO:0000313" key="2">
    <source>
        <dbReference type="EMBL" id="QEK78255.1"/>
    </source>
</evidence>
<dbReference type="GeneID" id="13302359"/>
<dbReference type="Gene3D" id="2.60.120.460">
    <property type="entry name" value="YjbQ-like"/>
    <property type="match status" value="1"/>
</dbReference>
<accession>A0A5C0XPA7</accession>
<dbReference type="RefSeq" id="WP_011011662.1">
    <property type="nucleotide sequence ID" value="NC_003413.1"/>
</dbReference>
<comment type="similarity">
    <text evidence="1">Belongs to the UPF0047 family.</text>
</comment>
<proteinExistence type="inferred from homology"/>
<protein>
    <recommendedName>
        <fullName evidence="4">YjbQ family protein</fullName>
    </recommendedName>
</protein>
<reference evidence="2 3" key="1">
    <citation type="submission" date="2017-08" db="EMBL/GenBank/DDBJ databases">
        <title>Resequencing and Reannotation of the genome of Pyrococcus furiosus type strain DSM3638.</title>
        <authorList>
            <person name="Reichelt R.M."/>
            <person name="Bunk B."/>
        </authorList>
    </citation>
    <scope>NUCLEOTIDE SEQUENCE [LARGE SCALE GENOMIC DNA]</scope>
    <source>
        <strain evidence="2 3">DSM 3638</strain>
    </source>
</reference>
<dbReference type="PIRSF" id="PIRSF004681">
    <property type="entry name" value="UCP004681"/>
    <property type="match status" value="1"/>
</dbReference>
<dbReference type="Proteomes" id="UP000324354">
    <property type="component" value="Chromosome"/>
</dbReference>
<evidence type="ECO:0000313" key="3">
    <source>
        <dbReference type="Proteomes" id="UP000324354"/>
    </source>
</evidence>
<dbReference type="EMBL" id="CP023154">
    <property type="protein sequence ID" value="QEK78255.1"/>
    <property type="molecule type" value="Genomic_DNA"/>
</dbReference>
<dbReference type="InterPro" id="IPR035917">
    <property type="entry name" value="YjbQ-like_sf"/>
</dbReference>
<dbReference type="Pfam" id="PF01894">
    <property type="entry name" value="YjbQ"/>
    <property type="match status" value="1"/>
</dbReference>
<evidence type="ECO:0008006" key="4">
    <source>
        <dbReference type="Google" id="ProtNLM"/>
    </source>
</evidence>
<dbReference type="InterPro" id="IPR001602">
    <property type="entry name" value="UPF0047_YjbQ-like"/>
</dbReference>
<dbReference type="PANTHER" id="PTHR30615:SF8">
    <property type="entry name" value="UPF0047 PROTEIN C4A8.02C"/>
    <property type="match status" value="1"/>
</dbReference>
<dbReference type="AlphaFoldDB" id="A0A5C0XPA7"/>
<evidence type="ECO:0000256" key="1">
    <source>
        <dbReference type="ARBA" id="ARBA00005534"/>
    </source>
</evidence>
<gene>
    <name evidence="2" type="ORF">PFDSM3638_02730</name>
</gene>
<dbReference type="GeneID" id="41712349"/>